<keyword evidence="3" id="KW-0813">Transport</keyword>
<feature type="transmembrane region" description="Helical" evidence="8">
    <location>
        <begin position="493"/>
        <end position="516"/>
    </location>
</feature>
<evidence type="ECO:0000256" key="6">
    <source>
        <dbReference type="ARBA" id="ARBA00023065"/>
    </source>
</evidence>
<dbReference type="AlphaFoldDB" id="C8X3W7"/>
<dbReference type="EMBL" id="CP001734">
    <property type="protein sequence ID" value="ACV69114.1"/>
    <property type="molecule type" value="Genomic_DNA"/>
</dbReference>
<evidence type="ECO:0000256" key="4">
    <source>
        <dbReference type="ARBA" id="ARBA00022692"/>
    </source>
</evidence>
<comment type="similarity">
    <text evidence="2">Belongs to the V-ATPase 116 kDa subunit family.</text>
</comment>
<evidence type="ECO:0000256" key="8">
    <source>
        <dbReference type="SAM" id="Phobius"/>
    </source>
</evidence>
<keyword evidence="6" id="KW-0406">Ion transport</keyword>
<evidence type="ECO:0000256" key="3">
    <source>
        <dbReference type="ARBA" id="ARBA00022448"/>
    </source>
</evidence>
<dbReference type="STRING" id="485915.Dret_1830"/>
<evidence type="ECO:0000313" key="10">
    <source>
        <dbReference type="Proteomes" id="UP000001052"/>
    </source>
</evidence>
<accession>C8X3W7</accession>
<name>C8X3W7_DESRD</name>
<dbReference type="KEGG" id="drt:Dret_1830"/>
<dbReference type="GO" id="GO:0046961">
    <property type="term" value="F:proton-transporting ATPase activity, rotational mechanism"/>
    <property type="evidence" value="ECO:0007669"/>
    <property type="project" value="InterPro"/>
</dbReference>
<evidence type="ECO:0000256" key="2">
    <source>
        <dbReference type="ARBA" id="ARBA00009904"/>
    </source>
</evidence>
<gene>
    <name evidence="9" type="ordered locus">Dret_1830</name>
</gene>
<dbReference type="GO" id="GO:0007035">
    <property type="term" value="P:vacuolar acidification"/>
    <property type="evidence" value="ECO:0007669"/>
    <property type="project" value="TreeGrafter"/>
</dbReference>
<reference evidence="10" key="1">
    <citation type="submission" date="2009-09" db="EMBL/GenBank/DDBJ databases">
        <title>The complete chromosome of Desulfohalobium retbaense DSM 5692.</title>
        <authorList>
            <consortium name="US DOE Joint Genome Institute (JGI-PGF)"/>
            <person name="Lucas S."/>
            <person name="Copeland A."/>
            <person name="Lapidus A."/>
            <person name="Glavina del Rio T."/>
            <person name="Dalin E."/>
            <person name="Tice H."/>
            <person name="Bruce D."/>
            <person name="Goodwin L."/>
            <person name="Pitluck S."/>
            <person name="Kyrpides N."/>
            <person name="Mavromatis K."/>
            <person name="Ivanova N."/>
            <person name="Mikhailova N."/>
            <person name="Munk A.C."/>
            <person name="Brettin T."/>
            <person name="Detter J.C."/>
            <person name="Han C."/>
            <person name="Tapia R."/>
            <person name="Larimer F."/>
            <person name="Land M."/>
            <person name="Hauser L."/>
            <person name="Markowitz V."/>
            <person name="Cheng J.-F."/>
            <person name="Hugenholtz P."/>
            <person name="Woyke T."/>
            <person name="Wu D."/>
            <person name="Spring S."/>
            <person name="Klenk H.-P."/>
            <person name="Eisen J.A."/>
        </authorList>
    </citation>
    <scope>NUCLEOTIDE SEQUENCE [LARGE SCALE GENOMIC DNA]</scope>
    <source>
        <strain evidence="10">DSM 5692</strain>
    </source>
</reference>
<dbReference type="PANTHER" id="PTHR11629">
    <property type="entry name" value="VACUOLAR PROTON ATPASES"/>
    <property type="match status" value="1"/>
</dbReference>
<dbReference type="HOGENOM" id="CLU_025558_1_1_7"/>
<feature type="transmembrane region" description="Helical" evidence="8">
    <location>
        <begin position="428"/>
        <end position="448"/>
    </location>
</feature>
<feature type="transmembrane region" description="Helical" evidence="8">
    <location>
        <begin position="454"/>
        <end position="472"/>
    </location>
</feature>
<keyword evidence="7 8" id="KW-0472">Membrane</keyword>
<dbReference type="GO" id="GO:0033179">
    <property type="term" value="C:proton-transporting V-type ATPase, V0 domain"/>
    <property type="evidence" value="ECO:0007669"/>
    <property type="project" value="InterPro"/>
</dbReference>
<keyword evidence="4 8" id="KW-0812">Transmembrane</keyword>
<evidence type="ECO:0000256" key="5">
    <source>
        <dbReference type="ARBA" id="ARBA00022989"/>
    </source>
</evidence>
<sequence>MIVSMQKVLLLVSRKQASHALHRLQDLGVMHLAPERLQSGVDLENARQRLDQLRDLEHLLVTLRPRQQTDCSAEKTPAVEELLDLAAERKELLRRRKEVQAEYDRYSPYGDFDPGLVRDLRAQGLDIRLVQTQRDTRIELPEDVLRLETARTKTSVFSVLVRYGQLDLPVRDTALPERSVQDMRDELEAIDARVTTIDTILRQAAPHCPPLATRSRLVRDAFRYYEARSGMEELGPALLVRGYIPRHALSSLQTEAQQRGWGILTLEPEPEEIPPTLLRLPRWVRPIKAVFELIGVLPGYYETDISVPFLLFLSLFFAMIVGDAGYGLVFLGLTWVGRRLTRLPRDAVILLTVMSLCTVGWGLAAGNFFGLDPTPGIVAPLQLGWLSGPEADSHLMLLCFVLGGLQLTIGHTWRALLFFPHSRFLAQVGWILVTWGMFFAARSLVLLAPFPTPALLAIVLGGILVVGFQFPLRQFKRYWTEYVRFPLDLISSFVDVVSYIRLFAVGSATFAIANAFNEMAAGIGAGTVWGPLLAALILFFGHCLNILLAGMGVLVHGVRLNTLEFAGHTGIQWTGQPFSPFARSSGRGRQ</sequence>
<feature type="transmembrane region" description="Helical" evidence="8">
    <location>
        <begin position="348"/>
        <end position="371"/>
    </location>
</feature>
<comment type="subcellular location">
    <subcellularLocation>
        <location evidence="1">Membrane</location>
        <topology evidence="1">Multi-pass membrane protein</topology>
    </subcellularLocation>
</comment>
<keyword evidence="5 8" id="KW-1133">Transmembrane helix</keyword>
<dbReference type="GO" id="GO:0016471">
    <property type="term" value="C:vacuolar proton-transporting V-type ATPase complex"/>
    <property type="evidence" value="ECO:0007669"/>
    <property type="project" value="TreeGrafter"/>
</dbReference>
<dbReference type="eggNOG" id="COG1269">
    <property type="taxonomic scope" value="Bacteria"/>
</dbReference>
<dbReference type="OrthoDB" id="9803814at2"/>
<dbReference type="PANTHER" id="PTHR11629:SF63">
    <property type="entry name" value="V-TYPE PROTON ATPASE SUBUNIT A"/>
    <property type="match status" value="1"/>
</dbReference>
<feature type="transmembrane region" description="Helical" evidence="8">
    <location>
        <begin position="395"/>
        <end position="416"/>
    </location>
</feature>
<evidence type="ECO:0000256" key="1">
    <source>
        <dbReference type="ARBA" id="ARBA00004141"/>
    </source>
</evidence>
<evidence type="ECO:0000256" key="7">
    <source>
        <dbReference type="ARBA" id="ARBA00023136"/>
    </source>
</evidence>
<protein>
    <submittedName>
        <fullName evidence="9">V-type ATPase 116 kDa subunit</fullName>
    </submittedName>
</protein>
<feature type="transmembrane region" description="Helical" evidence="8">
    <location>
        <begin position="309"/>
        <end position="336"/>
    </location>
</feature>
<keyword evidence="10" id="KW-1185">Reference proteome</keyword>
<organism evidence="9 10">
    <name type="scientific">Desulfohalobium retbaense (strain ATCC 49708 / DSM 5692 / JCM 16813 / HR100)</name>
    <dbReference type="NCBI Taxonomy" id="485915"/>
    <lineage>
        <taxon>Bacteria</taxon>
        <taxon>Pseudomonadati</taxon>
        <taxon>Thermodesulfobacteriota</taxon>
        <taxon>Desulfovibrionia</taxon>
        <taxon>Desulfovibrionales</taxon>
        <taxon>Desulfohalobiaceae</taxon>
        <taxon>Desulfohalobium</taxon>
    </lineage>
</organism>
<dbReference type="InterPro" id="IPR002490">
    <property type="entry name" value="V-ATPase_116kDa_su"/>
</dbReference>
<dbReference type="Proteomes" id="UP000001052">
    <property type="component" value="Chromosome"/>
</dbReference>
<reference evidence="9 10" key="2">
    <citation type="journal article" date="2010" name="Stand. Genomic Sci.">
        <title>Complete genome sequence of Desulfohalobium retbaense type strain (HR(100)).</title>
        <authorList>
            <person name="Spring S."/>
            <person name="Nolan M."/>
            <person name="Lapidus A."/>
            <person name="Glavina Del Rio T."/>
            <person name="Copeland A."/>
            <person name="Tice H."/>
            <person name="Cheng J.F."/>
            <person name="Lucas S."/>
            <person name="Land M."/>
            <person name="Chen F."/>
            <person name="Bruce D."/>
            <person name="Goodwin L."/>
            <person name="Pitluck S."/>
            <person name="Ivanova N."/>
            <person name="Mavromatis K."/>
            <person name="Mikhailova N."/>
            <person name="Pati A."/>
            <person name="Chen A."/>
            <person name="Palaniappan K."/>
            <person name="Hauser L."/>
            <person name="Chang Y.J."/>
            <person name="Jeffries C.D."/>
            <person name="Munk C."/>
            <person name="Kiss H."/>
            <person name="Chain P."/>
            <person name="Han C."/>
            <person name="Brettin T."/>
            <person name="Detter J.C."/>
            <person name="Schuler E."/>
            <person name="Goker M."/>
            <person name="Rohde M."/>
            <person name="Bristow J."/>
            <person name="Eisen J.A."/>
            <person name="Markowitz V."/>
            <person name="Hugenholtz P."/>
            <person name="Kyrpides N.C."/>
            <person name="Klenk H.P."/>
        </authorList>
    </citation>
    <scope>NUCLEOTIDE SEQUENCE [LARGE SCALE GENOMIC DNA]</scope>
    <source>
        <strain evidence="9 10">DSM 5692</strain>
    </source>
</reference>
<dbReference type="RefSeq" id="WP_015752257.1">
    <property type="nucleotide sequence ID" value="NC_013223.1"/>
</dbReference>
<proteinExistence type="inferred from homology"/>
<dbReference type="GO" id="GO:0051117">
    <property type="term" value="F:ATPase binding"/>
    <property type="evidence" value="ECO:0007669"/>
    <property type="project" value="TreeGrafter"/>
</dbReference>
<feature type="transmembrane region" description="Helical" evidence="8">
    <location>
        <begin position="528"/>
        <end position="555"/>
    </location>
</feature>
<evidence type="ECO:0000313" key="9">
    <source>
        <dbReference type="EMBL" id="ACV69114.1"/>
    </source>
</evidence>